<organism evidence="1">
    <name type="scientific">marine sediment metagenome</name>
    <dbReference type="NCBI Taxonomy" id="412755"/>
    <lineage>
        <taxon>unclassified sequences</taxon>
        <taxon>metagenomes</taxon>
        <taxon>ecological metagenomes</taxon>
    </lineage>
</organism>
<evidence type="ECO:0000313" key="1">
    <source>
        <dbReference type="EMBL" id="GAG28116.1"/>
    </source>
</evidence>
<name>X0XTA8_9ZZZZ</name>
<proteinExistence type="predicted"/>
<reference evidence="1" key="1">
    <citation type="journal article" date="2014" name="Front. Microbiol.">
        <title>High frequency of phylogenetically diverse reductive dehalogenase-homologous genes in deep subseafloor sedimentary metagenomes.</title>
        <authorList>
            <person name="Kawai M."/>
            <person name="Futagami T."/>
            <person name="Toyoda A."/>
            <person name="Takaki Y."/>
            <person name="Nishi S."/>
            <person name="Hori S."/>
            <person name="Arai W."/>
            <person name="Tsubouchi T."/>
            <person name="Morono Y."/>
            <person name="Uchiyama I."/>
            <person name="Ito T."/>
            <person name="Fujiyama A."/>
            <person name="Inagaki F."/>
            <person name="Takami H."/>
        </authorList>
    </citation>
    <scope>NUCLEOTIDE SEQUENCE</scope>
    <source>
        <strain evidence="1">Expedition CK06-06</strain>
    </source>
</reference>
<feature type="non-terminal residue" evidence="1">
    <location>
        <position position="1"/>
    </location>
</feature>
<sequence>GIGTTNPGNTLEVGDGYGTRFIAVNGQQGGWSGYKVMAGGTQKWFIGLPGIDQLYVRNASDNDIMVLRQDGNIGIGTAIPAAKLEVNGQVKITGGSPGAGKVLTSDAGGLASWQTPGGGLTLPYSGTTSTSGNAFSITNTGSGWGVRGKASGSSGVGVGGWANNTTGNVINYGGWFRADGVRARAVYGWATNQEGGDNYGGYFYAAGVSGRGVGGFASGANGWGVEGEGTSYGGIFTAASASGVGVRGAANDGYGVWGVAGN</sequence>
<gene>
    <name evidence="1" type="ORF">S01H1_48540</name>
</gene>
<protein>
    <submittedName>
        <fullName evidence="1">Uncharacterized protein</fullName>
    </submittedName>
</protein>
<comment type="caution">
    <text evidence="1">The sequence shown here is derived from an EMBL/GenBank/DDBJ whole genome shotgun (WGS) entry which is preliminary data.</text>
</comment>
<dbReference type="AlphaFoldDB" id="X0XTA8"/>
<feature type="non-terminal residue" evidence="1">
    <location>
        <position position="262"/>
    </location>
</feature>
<accession>X0XTA8</accession>
<dbReference type="EMBL" id="BARS01031173">
    <property type="protein sequence ID" value="GAG28116.1"/>
    <property type="molecule type" value="Genomic_DNA"/>
</dbReference>